<organism evidence="2 3">
    <name type="scientific">Alginatibacterium sediminis</name>
    <dbReference type="NCBI Taxonomy" id="2164068"/>
    <lineage>
        <taxon>Bacteria</taxon>
        <taxon>Pseudomonadati</taxon>
        <taxon>Pseudomonadota</taxon>
        <taxon>Gammaproteobacteria</taxon>
        <taxon>Alteromonadales</taxon>
        <taxon>Alteromonadaceae</taxon>
        <taxon>Alginatibacterium</taxon>
    </lineage>
</organism>
<reference evidence="2 3" key="1">
    <citation type="submission" date="2018-09" db="EMBL/GenBank/DDBJ databases">
        <authorList>
            <person name="Wang Z."/>
        </authorList>
    </citation>
    <scope>NUCLEOTIDE SEQUENCE [LARGE SCALE GENOMIC DNA]</scope>
    <source>
        <strain evidence="2 3">ALS 81</strain>
    </source>
</reference>
<keyword evidence="3" id="KW-1185">Reference proteome</keyword>
<evidence type="ECO:0000259" key="1">
    <source>
        <dbReference type="Pfam" id="PF13590"/>
    </source>
</evidence>
<proteinExistence type="predicted"/>
<dbReference type="Proteomes" id="UP000286482">
    <property type="component" value="Unassembled WGS sequence"/>
</dbReference>
<dbReference type="Pfam" id="PF13590">
    <property type="entry name" value="DUF4136"/>
    <property type="match status" value="1"/>
</dbReference>
<name>A0A420ELR4_9ALTE</name>
<feature type="domain" description="DUF4136" evidence="1">
    <location>
        <begin position="83"/>
        <end position="233"/>
    </location>
</feature>
<dbReference type="AlphaFoldDB" id="A0A420ELR4"/>
<dbReference type="EMBL" id="RAQO01000002">
    <property type="protein sequence ID" value="RKF21544.1"/>
    <property type="molecule type" value="Genomic_DNA"/>
</dbReference>
<accession>A0A420ELR4</accession>
<gene>
    <name evidence="2" type="ORF">DBZ36_02530</name>
</gene>
<dbReference type="InterPro" id="IPR025411">
    <property type="entry name" value="DUF4136"/>
</dbReference>
<sequence length="238" mass="26492">MIIRHVSVALLQKVGDYNSHLALAKDTSSWTLVDFCAVIHKSSTNSNIKFSTLFSNMGISMKKLVSALVVLFSLAACTPSPIYDYDSSVDLSQYNSFAFLGYDDAENENILSLDAGRAQNAVTSQLKLKGIEKVDADPDLLVSFDILEESELQSYGGSFGVGYSSNRYGVGMRTPERYREVKYGKLVVEVADSQSRQVVWRAQSQRKLSQTMSTDKRSVFINEQIDQMFSQFPQTTAQ</sequence>
<protein>
    <submittedName>
        <fullName evidence="2">DUF4136 domain-containing protein</fullName>
    </submittedName>
</protein>
<dbReference type="Gene3D" id="3.30.160.670">
    <property type="match status" value="1"/>
</dbReference>
<comment type="caution">
    <text evidence="2">The sequence shown here is derived from an EMBL/GenBank/DDBJ whole genome shotgun (WGS) entry which is preliminary data.</text>
</comment>
<evidence type="ECO:0000313" key="3">
    <source>
        <dbReference type="Proteomes" id="UP000286482"/>
    </source>
</evidence>
<evidence type="ECO:0000313" key="2">
    <source>
        <dbReference type="EMBL" id="RKF21544.1"/>
    </source>
</evidence>